<keyword evidence="3" id="KW-1185">Reference proteome</keyword>
<evidence type="ECO:0000256" key="1">
    <source>
        <dbReference type="SAM" id="Phobius"/>
    </source>
</evidence>
<evidence type="ECO:0000313" key="3">
    <source>
        <dbReference type="Proteomes" id="UP000254720"/>
    </source>
</evidence>
<sequence length="199" mass="23537">MTLMEPISLLFTTKILVTLFVAVLVPVYWKHYGPQNFLWLSDIGLFLTCLALWFQSPLLVSMAIIGILPFEVMWVIDFCYQLLRGSKWLGVSDYMFDSHYSAFLRGLSLFHIVMPVIWIVCLIYWGYDVRAFYYQTALFWVVIILTYLLTDPKENINWVFMPQTQGWRWLLPQFWLAILLIGSPLFLFWPLHSLLKTSF</sequence>
<gene>
    <name evidence="2" type="ORF">C8D86_11332</name>
</gene>
<proteinExistence type="predicted"/>
<reference evidence="2 3" key="1">
    <citation type="submission" date="2018-07" db="EMBL/GenBank/DDBJ databases">
        <title>Genomic Encyclopedia of Type Strains, Phase IV (KMG-IV): sequencing the most valuable type-strain genomes for metagenomic binning, comparative biology and taxonomic classification.</title>
        <authorList>
            <person name="Goeker M."/>
        </authorList>
    </citation>
    <scope>NUCLEOTIDE SEQUENCE [LARGE SCALE GENOMIC DNA]</scope>
    <source>
        <strain evidence="2 3">DSM 16500</strain>
    </source>
</reference>
<keyword evidence="1" id="KW-1133">Transmembrane helix</keyword>
<keyword evidence="1" id="KW-0812">Transmembrane</keyword>
<organism evidence="2 3">
    <name type="scientific">Aquicella lusitana</name>
    <dbReference type="NCBI Taxonomy" id="254246"/>
    <lineage>
        <taxon>Bacteria</taxon>
        <taxon>Pseudomonadati</taxon>
        <taxon>Pseudomonadota</taxon>
        <taxon>Gammaproteobacteria</taxon>
        <taxon>Legionellales</taxon>
        <taxon>Coxiellaceae</taxon>
        <taxon>Aquicella</taxon>
    </lineage>
</organism>
<dbReference type="AlphaFoldDB" id="A0A370GLD6"/>
<feature type="transmembrane region" description="Helical" evidence="1">
    <location>
        <begin position="103"/>
        <end position="125"/>
    </location>
</feature>
<feature type="transmembrane region" description="Helical" evidence="1">
    <location>
        <begin position="131"/>
        <end position="149"/>
    </location>
</feature>
<keyword evidence="1" id="KW-0472">Membrane</keyword>
<accession>A0A370GLD6</accession>
<name>A0A370GLD6_9COXI</name>
<feature type="transmembrane region" description="Helical" evidence="1">
    <location>
        <begin position="169"/>
        <end position="189"/>
    </location>
</feature>
<comment type="caution">
    <text evidence="2">The sequence shown here is derived from an EMBL/GenBank/DDBJ whole genome shotgun (WGS) entry which is preliminary data.</text>
</comment>
<dbReference type="RefSeq" id="WP_232058643.1">
    <property type="nucleotide sequence ID" value="NZ_LR699114.1"/>
</dbReference>
<evidence type="ECO:0008006" key="4">
    <source>
        <dbReference type="Google" id="ProtNLM"/>
    </source>
</evidence>
<evidence type="ECO:0000313" key="2">
    <source>
        <dbReference type="EMBL" id="RDI42703.1"/>
    </source>
</evidence>
<protein>
    <recommendedName>
        <fullName evidence="4">Membrane-associated protein</fullName>
    </recommendedName>
</protein>
<dbReference type="EMBL" id="QQAX01000013">
    <property type="protein sequence ID" value="RDI42703.1"/>
    <property type="molecule type" value="Genomic_DNA"/>
</dbReference>
<feature type="transmembrane region" description="Helical" evidence="1">
    <location>
        <begin position="6"/>
        <end position="29"/>
    </location>
</feature>
<dbReference type="Proteomes" id="UP000254720">
    <property type="component" value="Unassembled WGS sequence"/>
</dbReference>